<organism evidence="2 3">
    <name type="scientific">Streptomyces mesophilus</name>
    <dbReference type="NCBI Taxonomy" id="1775132"/>
    <lineage>
        <taxon>Bacteria</taxon>
        <taxon>Bacillati</taxon>
        <taxon>Actinomycetota</taxon>
        <taxon>Actinomycetes</taxon>
        <taxon>Kitasatosporales</taxon>
        <taxon>Streptomycetaceae</taxon>
        <taxon>Streptomyces</taxon>
    </lineage>
</organism>
<accession>A0A6G4XM61</accession>
<dbReference type="SUPFAM" id="SSF56112">
    <property type="entry name" value="Protein kinase-like (PK-like)"/>
    <property type="match status" value="1"/>
</dbReference>
<dbReference type="PROSITE" id="PS50011">
    <property type="entry name" value="PROTEIN_KINASE_DOM"/>
    <property type="match status" value="1"/>
</dbReference>
<dbReference type="GO" id="GO:0005524">
    <property type="term" value="F:ATP binding"/>
    <property type="evidence" value="ECO:0007669"/>
    <property type="project" value="InterPro"/>
</dbReference>
<dbReference type="CDD" id="cd14014">
    <property type="entry name" value="STKc_PknB_like"/>
    <property type="match status" value="1"/>
</dbReference>
<dbReference type="RefSeq" id="WP_165334120.1">
    <property type="nucleotide sequence ID" value="NZ_JAAKZW010000112.1"/>
</dbReference>
<keyword evidence="2" id="KW-0418">Kinase</keyword>
<dbReference type="SMART" id="SM00220">
    <property type="entry name" value="S_TKc"/>
    <property type="match status" value="1"/>
</dbReference>
<gene>
    <name evidence="2" type="ORF">G6045_23865</name>
</gene>
<dbReference type="Gene3D" id="3.30.200.20">
    <property type="entry name" value="Phosphorylase Kinase, domain 1"/>
    <property type="match status" value="1"/>
</dbReference>
<evidence type="ECO:0000313" key="3">
    <source>
        <dbReference type="Proteomes" id="UP000481109"/>
    </source>
</evidence>
<evidence type="ECO:0000313" key="2">
    <source>
        <dbReference type="EMBL" id="NGO78669.1"/>
    </source>
</evidence>
<evidence type="ECO:0000259" key="1">
    <source>
        <dbReference type="PROSITE" id="PS50011"/>
    </source>
</evidence>
<keyword evidence="2" id="KW-0808">Transferase</keyword>
<dbReference type="Pfam" id="PF00069">
    <property type="entry name" value="Pkinase"/>
    <property type="match status" value="1"/>
</dbReference>
<protein>
    <submittedName>
        <fullName evidence="2">Protein kinase</fullName>
    </submittedName>
</protein>
<dbReference type="InterPro" id="IPR011009">
    <property type="entry name" value="Kinase-like_dom_sf"/>
</dbReference>
<comment type="caution">
    <text evidence="2">The sequence shown here is derived from an EMBL/GenBank/DDBJ whole genome shotgun (WGS) entry which is preliminary data.</text>
</comment>
<sequence>MTAQPYAVTVPRGYRVGSWEVREPLASGSFGSVYGARRTGDGAPRRAALKFLPTGTHTPRQLNHLRELAEREVELLSRLRAPRLIRMYEALTVDDPEHPELDGATVLVLEEARTSLDALLDSGVPAQAPELLAEVCEGLAQLHDAGWVHGDLKPANVLVMADGSVRLGDFSMAAELEGTHAYAPAFSTPDYTPPELVWPEVGERGRQIRASADIWAFGVLAHVVLTGSYPLPGGTAAVRRDATVRYALGEEELRLSPQLPDGWRALVRDCLAATHQERSAHQARALLGRIRRLTGAARTRRPLLPSRRKPSRRAGWAALSSAAVFAAAATVYALWPEPSVTYGYHRCPAGEVCFFSDVNGNGEMCHWAGDDDDWLRGRTRCAWSGDRPVKSVFNNNQERTKEISVAYWRGPGFVPTGVEPERDSERAGCTSVNQQGNLKGDYKLRSHSWIPRCDAEDAHPGPTVSESNL</sequence>
<dbReference type="Gene3D" id="1.10.510.10">
    <property type="entry name" value="Transferase(Phosphotransferase) domain 1"/>
    <property type="match status" value="1"/>
</dbReference>
<dbReference type="PANTHER" id="PTHR24359">
    <property type="entry name" value="SERINE/THREONINE-PROTEIN KINASE SBK1"/>
    <property type="match status" value="1"/>
</dbReference>
<dbReference type="InterPro" id="IPR000719">
    <property type="entry name" value="Prot_kinase_dom"/>
</dbReference>
<dbReference type="PANTHER" id="PTHR24359:SF1">
    <property type="entry name" value="INHIBITOR OF NUCLEAR FACTOR KAPPA-B KINASE EPSILON SUBUNIT HOMOLOG 1-RELATED"/>
    <property type="match status" value="1"/>
</dbReference>
<dbReference type="GO" id="GO:0004674">
    <property type="term" value="F:protein serine/threonine kinase activity"/>
    <property type="evidence" value="ECO:0007669"/>
    <property type="project" value="TreeGrafter"/>
</dbReference>
<keyword evidence="3" id="KW-1185">Reference proteome</keyword>
<dbReference type="Pfam" id="PF03995">
    <property type="entry name" value="Inhibitor_I36"/>
    <property type="match status" value="1"/>
</dbReference>
<dbReference type="AlphaFoldDB" id="A0A6G4XM61"/>
<reference evidence="2 3" key="1">
    <citation type="submission" date="2020-02" db="EMBL/GenBank/DDBJ databases">
        <title>Whole-genome analyses of novel actinobacteria.</title>
        <authorList>
            <person name="Sahin N."/>
            <person name="Tokatli A."/>
        </authorList>
    </citation>
    <scope>NUCLEOTIDE SEQUENCE [LARGE SCALE GENOMIC DNA]</scope>
    <source>
        <strain evidence="2 3">YC504</strain>
    </source>
</reference>
<feature type="domain" description="Protein kinase" evidence="1">
    <location>
        <begin position="19"/>
        <end position="304"/>
    </location>
</feature>
<name>A0A6G4XM61_9ACTN</name>
<proteinExistence type="predicted"/>
<dbReference type="EMBL" id="JAAKZW010000112">
    <property type="protein sequence ID" value="NGO78669.1"/>
    <property type="molecule type" value="Genomic_DNA"/>
</dbReference>
<dbReference type="Proteomes" id="UP000481109">
    <property type="component" value="Unassembled WGS sequence"/>
</dbReference>